<evidence type="ECO:0000256" key="1">
    <source>
        <dbReference type="SAM" id="Phobius"/>
    </source>
</evidence>
<comment type="caution">
    <text evidence="2">The sequence shown here is derived from an EMBL/GenBank/DDBJ whole genome shotgun (WGS) entry which is preliminary data.</text>
</comment>
<dbReference type="EMBL" id="AXCV01000431">
    <property type="protein sequence ID" value="KGO26927.1"/>
    <property type="molecule type" value="Genomic_DNA"/>
</dbReference>
<keyword evidence="1" id="KW-0812">Transmembrane</keyword>
<keyword evidence="1" id="KW-0472">Membrane</keyword>
<keyword evidence="3" id="KW-1185">Reference proteome</keyword>
<organism evidence="2 3">
    <name type="scientific">Oenococcus alcoholitolerans</name>
    <dbReference type="NCBI Taxonomy" id="931074"/>
    <lineage>
        <taxon>Bacteria</taxon>
        <taxon>Bacillati</taxon>
        <taxon>Bacillota</taxon>
        <taxon>Bacilli</taxon>
        <taxon>Lactobacillales</taxon>
        <taxon>Lactobacillaceae</taxon>
        <taxon>Oenococcus</taxon>
    </lineage>
</organism>
<evidence type="ECO:0000313" key="2">
    <source>
        <dbReference type="EMBL" id="KGO26927.1"/>
    </source>
</evidence>
<evidence type="ECO:0000313" key="3">
    <source>
        <dbReference type="Proteomes" id="UP000030023"/>
    </source>
</evidence>
<keyword evidence="1" id="KW-1133">Transmembrane helix</keyword>
<evidence type="ECO:0008006" key="4">
    <source>
        <dbReference type="Google" id="ProtNLM"/>
    </source>
</evidence>
<accession>A0ABR4XPQ9</accession>
<proteinExistence type="predicted"/>
<name>A0ABR4XPQ9_9LACO</name>
<reference evidence="2 3" key="1">
    <citation type="journal article" date="2014" name="Antonie Van Leeuwenhoek">
        <title>Oenococcus alcoholitolerans sp. nov., a lactic acid bacteria isolated from cachaca and ethanol fermentation processes.</title>
        <authorList>
            <person name="Badotti F."/>
            <person name="Moreira A.P."/>
            <person name="Tonon L.A."/>
            <person name="de Lucena B.T."/>
            <person name="Gomes Fde C."/>
            <person name="Kruger R."/>
            <person name="Thompson C.C."/>
            <person name="de Morais M.A.Jr."/>
            <person name="Rosa C.A."/>
            <person name="Thompson F.L."/>
        </authorList>
    </citation>
    <scope>NUCLEOTIDE SEQUENCE [LARGE SCALE GENOMIC DNA]</scope>
    <source>
        <strain evidence="2 3">UFRJ-M7.2.18</strain>
    </source>
</reference>
<gene>
    <name evidence="2" type="ORF">Q757_07970</name>
</gene>
<protein>
    <recommendedName>
        <fullName evidence="4">PepSY domain-containing protein</fullName>
    </recommendedName>
</protein>
<feature type="transmembrane region" description="Helical" evidence="1">
    <location>
        <begin position="6"/>
        <end position="26"/>
    </location>
</feature>
<dbReference type="Proteomes" id="UP000030023">
    <property type="component" value="Unassembled WGS sequence"/>
</dbReference>
<sequence>MTNKAIKITAVLVGIVTGTATASILLRQKIRQEKSQHFLDALKEYFSKDGKIKSAWISENTFSDQDFPKRKLYKGGLILESLKKEPDQRIDFLVDAKDGSIVKESKKILS</sequence>